<protein>
    <recommendedName>
        <fullName evidence="1">NAD-dependent epimerase/dehydratase domain-containing protein</fullName>
    </recommendedName>
</protein>
<dbReference type="InterPro" id="IPR001509">
    <property type="entry name" value="Epimerase_deHydtase"/>
</dbReference>
<dbReference type="InterPro" id="IPR036291">
    <property type="entry name" value="NAD(P)-bd_dom_sf"/>
</dbReference>
<gene>
    <name evidence="2" type="ORF">C1752_03801</name>
</gene>
<dbReference type="PANTHER" id="PTHR43245">
    <property type="entry name" value="BIFUNCTIONAL POLYMYXIN RESISTANCE PROTEIN ARNA"/>
    <property type="match status" value="1"/>
</dbReference>
<dbReference type="Proteomes" id="UP000248857">
    <property type="component" value="Unassembled WGS sequence"/>
</dbReference>
<dbReference type="AlphaFoldDB" id="A0A2W1JL94"/>
<dbReference type="InterPro" id="IPR050177">
    <property type="entry name" value="Lipid_A_modif_metabolic_enz"/>
</dbReference>
<proteinExistence type="predicted"/>
<dbReference type="OrthoDB" id="504638at2"/>
<dbReference type="RefSeq" id="WP_110987203.1">
    <property type="nucleotide sequence ID" value="NZ_CAWNWM010000011.1"/>
</dbReference>
<dbReference type="Pfam" id="PF01370">
    <property type="entry name" value="Epimerase"/>
    <property type="match status" value="1"/>
</dbReference>
<keyword evidence="3" id="KW-1185">Reference proteome</keyword>
<accession>A0A2W1JL94</accession>
<evidence type="ECO:0000259" key="1">
    <source>
        <dbReference type="Pfam" id="PF01370"/>
    </source>
</evidence>
<comment type="caution">
    <text evidence="2">The sequence shown here is derived from an EMBL/GenBank/DDBJ whole genome shotgun (WGS) entry which is preliminary data.</text>
</comment>
<evidence type="ECO:0000313" key="3">
    <source>
        <dbReference type="Proteomes" id="UP000248857"/>
    </source>
</evidence>
<reference evidence="2 3" key="1">
    <citation type="journal article" date="2018" name="Sci. Rep.">
        <title>A novel species of the marine cyanobacterium Acaryochloris with a unique pigment content and lifestyle.</title>
        <authorList>
            <person name="Partensky F."/>
            <person name="Six C."/>
            <person name="Ratin M."/>
            <person name="Garczarek L."/>
            <person name="Vaulot D."/>
            <person name="Probert I."/>
            <person name="Calteau A."/>
            <person name="Gourvil P."/>
            <person name="Marie D."/>
            <person name="Grebert T."/>
            <person name="Bouchier C."/>
            <person name="Le Panse S."/>
            <person name="Gachenot M."/>
            <person name="Rodriguez F."/>
            <person name="Garrido J.L."/>
        </authorList>
    </citation>
    <scope>NUCLEOTIDE SEQUENCE [LARGE SCALE GENOMIC DNA]</scope>
    <source>
        <strain evidence="2 3">RCC1774</strain>
    </source>
</reference>
<name>A0A2W1JL94_9CYAN</name>
<dbReference type="Gene3D" id="3.40.50.720">
    <property type="entry name" value="NAD(P)-binding Rossmann-like Domain"/>
    <property type="match status" value="1"/>
</dbReference>
<evidence type="ECO:0000313" key="2">
    <source>
        <dbReference type="EMBL" id="PZD72215.1"/>
    </source>
</evidence>
<dbReference type="PANTHER" id="PTHR43245:SF13">
    <property type="entry name" value="UDP-D-APIOSE_UDP-D-XYLOSE SYNTHASE 2"/>
    <property type="match status" value="1"/>
</dbReference>
<feature type="domain" description="NAD-dependent epimerase/dehydratase" evidence="1">
    <location>
        <begin position="3"/>
        <end position="222"/>
    </location>
</feature>
<organism evidence="2 3">
    <name type="scientific">Acaryochloris thomasi RCC1774</name>
    <dbReference type="NCBI Taxonomy" id="1764569"/>
    <lineage>
        <taxon>Bacteria</taxon>
        <taxon>Bacillati</taxon>
        <taxon>Cyanobacteriota</taxon>
        <taxon>Cyanophyceae</taxon>
        <taxon>Acaryochloridales</taxon>
        <taxon>Acaryochloridaceae</taxon>
        <taxon>Acaryochloris</taxon>
        <taxon>Acaryochloris thomasi</taxon>
    </lineage>
</organism>
<dbReference type="SUPFAM" id="SSF51735">
    <property type="entry name" value="NAD(P)-binding Rossmann-fold domains"/>
    <property type="match status" value="1"/>
</dbReference>
<dbReference type="EMBL" id="PQWO01000011">
    <property type="protein sequence ID" value="PZD72215.1"/>
    <property type="molecule type" value="Genomic_DNA"/>
</dbReference>
<sequence>MRVLVTGASGCIGHYICEALIQQTDHELFLLVRDPAKLKIDVSARPGVHVLTVNLRDLSPLQELLPTINQAILTATAWGDPVETFDLNVTKTLELIQQLDPQVCQQVLYFSTASILSREEELLPQAGEIGTDYIRSKYQCFEQLQQLELTPKVVTVFPTLVFGGDENKPDSHLSGGLPEVMRWASLLRFFKMEGSFHFIHGRDIAQVICYLVQHPEAAPSDRLVLGSRSMTVNEFIEAVCKVCDKRAFFKINLSPVLTNLVIKLFNIQMADWDRFCLDYRHFSYPHAINPATVGLTSYCSTLRDLLRLTTALKI</sequence>